<evidence type="ECO:0000256" key="1">
    <source>
        <dbReference type="SAM" id="SignalP"/>
    </source>
</evidence>
<reference evidence="2" key="1">
    <citation type="submission" date="2023-03" db="EMBL/GenBank/DDBJ databases">
        <title>MT1 and MT2 Draft Genomes of Novel Species.</title>
        <authorList>
            <person name="Venkateswaran K."/>
        </authorList>
    </citation>
    <scope>NUCLEOTIDE SEQUENCE</scope>
    <source>
        <strain evidence="2">F6_3S_P_2</strain>
    </source>
</reference>
<feature type="signal peptide" evidence="1">
    <location>
        <begin position="1"/>
        <end position="19"/>
    </location>
</feature>
<keyword evidence="1" id="KW-0732">Signal</keyword>
<accession>A0ABT8JV60</accession>
<keyword evidence="3" id="KW-1185">Reference proteome</keyword>
<dbReference type="RefSeq" id="WP_301243890.1">
    <property type="nucleotide sequence ID" value="NZ_JAROCC010000008.1"/>
</dbReference>
<dbReference type="PROSITE" id="PS51257">
    <property type="entry name" value="PROKAR_LIPOPROTEIN"/>
    <property type="match status" value="1"/>
</dbReference>
<comment type="caution">
    <text evidence="2">The sequence shown here is derived from an EMBL/GenBank/DDBJ whole genome shotgun (WGS) entry which is preliminary data.</text>
</comment>
<feature type="chain" id="PRO_5046902973" evidence="1">
    <location>
        <begin position="20"/>
        <end position="203"/>
    </location>
</feature>
<evidence type="ECO:0000313" key="3">
    <source>
        <dbReference type="Proteomes" id="UP001175097"/>
    </source>
</evidence>
<dbReference type="Proteomes" id="UP001175097">
    <property type="component" value="Unassembled WGS sequence"/>
</dbReference>
<gene>
    <name evidence="2" type="ORF">P5G49_11380</name>
</gene>
<dbReference type="EMBL" id="JAROCC010000008">
    <property type="protein sequence ID" value="MDN4608069.1"/>
    <property type="molecule type" value="Genomic_DNA"/>
</dbReference>
<proteinExistence type="predicted"/>
<organism evidence="2 3">
    <name type="scientific">Sporosarcina highlanderae</name>
    <dbReference type="NCBI Taxonomy" id="3035916"/>
    <lineage>
        <taxon>Bacteria</taxon>
        <taxon>Bacillati</taxon>
        <taxon>Bacillota</taxon>
        <taxon>Bacilli</taxon>
        <taxon>Bacillales</taxon>
        <taxon>Caryophanaceae</taxon>
        <taxon>Sporosarcina</taxon>
    </lineage>
</organism>
<protein>
    <submittedName>
        <fullName evidence="2">Uncharacterized protein</fullName>
    </submittedName>
</protein>
<evidence type="ECO:0000313" key="2">
    <source>
        <dbReference type="EMBL" id="MDN4608069.1"/>
    </source>
</evidence>
<name>A0ABT8JV60_9BACL</name>
<sequence length="203" mass="22526">MKKHLMFMAALFTFVLVLSGCSDNKTVDTKTAEAIDVSEYFPPVGMTREYIYYDTEGQTVETTETINLATDSEGKETVYIQEKDGESTKSIQEYIVSKEEVKLIYIINSLGNTETAVVELANKPKWDKNDSNKSVGMMTATNLTMEVPAGKYNKVIEITSVIPGDKEGKTINYYAPGVGLIKTVFSFKDGQDFIFSELKSAAN</sequence>